<feature type="region of interest" description="Disordered" evidence="7">
    <location>
        <begin position="1"/>
        <end position="20"/>
    </location>
</feature>
<dbReference type="AlphaFoldDB" id="A0A2I2MG37"/>
<organism evidence="8">
    <name type="scientific">Leptospirillum ferriphilum</name>
    <dbReference type="NCBI Taxonomy" id="178606"/>
    <lineage>
        <taxon>Bacteria</taxon>
        <taxon>Pseudomonadati</taxon>
        <taxon>Nitrospirota</taxon>
        <taxon>Nitrospiria</taxon>
        <taxon>Nitrospirales</taxon>
        <taxon>Nitrospiraceae</taxon>
        <taxon>Leptospirillum</taxon>
    </lineage>
</organism>
<gene>
    <name evidence="8" type="ORF">LFTS_01302</name>
</gene>
<dbReference type="CDD" id="cd07984">
    <property type="entry name" value="LPLAT_LABLAT-like"/>
    <property type="match status" value="1"/>
</dbReference>
<dbReference type="PANTHER" id="PTHR30606:SF10">
    <property type="entry name" value="PHOSPHATIDYLINOSITOL MANNOSIDE ACYLTRANSFERASE"/>
    <property type="match status" value="1"/>
</dbReference>
<dbReference type="PANTHER" id="PTHR30606">
    <property type="entry name" value="LIPID A BIOSYNTHESIS LAUROYL ACYLTRANSFERASE"/>
    <property type="match status" value="1"/>
</dbReference>
<sequence length="322" mass="36892">MGRGSLSQVRMERMTRNRNSDGTRIPRFLLNLVAKTFQTLPHRKALALGRGTGDFIRRFLPRKVDLARKNLEMAYPDLAGTPKVEQLVQDVFRHFGMMGAEFLRFPVLTESWLREHVQVSGLEHVFSLLDQGKGVLAFSAHFGNWELAIKRLALDIPVQIHVVIRRIKDPNVHRFIEEYRERYGGAISILQDQGPLPIFRLLRKNGIVVTVLDQNAGREEGVFTPFFGRPACTYASVARIAIRQKIPLLPVFDARTEGGTHRVILGPPIPPTDLNEIESIQHLTEACTRKIEEMVRAYPDQWIWMHNRWKTKPDEVLPRPGD</sequence>
<protein>
    <submittedName>
        <fullName evidence="8">KDO2-lipid IV(A) lauroyltransferase</fullName>
        <ecNumber evidence="8">2.3.1.241</ecNumber>
    </submittedName>
</protein>
<evidence type="ECO:0000256" key="7">
    <source>
        <dbReference type="SAM" id="MobiDB-lite"/>
    </source>
</evidence>
<dbReference type="GO" id="GO:0008913">
    <property type="term" value="F:Kdo2-lipid IVA acyltransferase activity"/>
    <property type="evidence" value="ECO:0007669"/>
    <property type="project" value="UniProtKB-EC"/>
</dbReference>
<dbReference type="PIRSF" id="PIRSF026649">
    <property type="entry name" value="MsbB"/>
    <property type="match status" value="1"/>
</dbReference>
<keyword evidence="6 8" id="KW-0012">Acyltransferase</keyword>
<dbReference type="EC" id="2.3.1.241" evidence="8"/>
<evidence type="ECO:0000256" key="2">
    <source>
        <dbReference type="ARBA" id="ARBA00022475"/>
    </source>
</evidence>
<keyword evidence="4 8" id="KW-0808">Transferase</keyword>
<keyword evidence="5" id="KW-0472">Membrane</keyword>
<keyword evidence="3" id="KW-0997">Cell inner membrane</keyword>
<dbReference type="InterPro" id="IPR004960">
    <property type="entry name" value="LipA_acyltrans"/>
</dbReference>
<dbReference type="GO" id="GO:0005886">
    <property type="term" value="C:plasma membrane"/>
    <property type="evidence" value="ECO:0007669"/>
    <property type="project" value="UniProtKB-SubCell"/>
</dbReference>
<dbReference type="Pfam" id="PF03279">
    <property type="entry name" value="Lip_A_acyltrans"/>
    <property type="match status" value="1"/>
</dbReference>
<keyword evidence="2" id="KW-1003">Cell membrane</keyword>
<evidence type="ECO:0000256" key="1">
    <source>
        <dbReference type="ARBA" id="ARBA00004533"/>
    </source>
</evidence>
<accession>A0A2I2MG37</accession>
<proteinExistence type="predicted"/>
<evidence type="ECO:0000313" key="8">
    <source>
        <dbReference type="EMBL" id="SOU92674.1"/>
    </source>
</evidence>
<evidence type="ECO:0000256" key="5">
    <source>
        <dbReference type="ARBA" id="ARBA00023136"/>
    </source>
</evidence>
<evidence type="ECO:0000256" key="6">
    <source>
        <dbReference type="ARBA" id="ARBA00023315"/>
    </source>
</evidence>
<dbReference type="GO" id="GO:0009247">
    <property type="term" value="P:glycolipid biosynthetic process"/>
    <property type="evidence" value="ECO:0007669"/>
    <property type="project" value="UniProtKB-ARBA"/>
</dbReference>
<reference evidence="8" key="1">
    <citation type="submission" date="2017-12" db="EMBL/GenBank/DDBJ databases">
        <authorList>
            <consortium name="SysMetEx"/>
        </authorList>
    </citation>
    <scope>NUCLEOTIDE SEQUENCE</scope>
    <source>
        <strain evidence="8">Pb_238</strain>
    </source>
</reference>
<evidence type="ECO:0000256" key="4">
    <source>
        <dbReference type="ARBA" id="ARBA00022679"/>
    </source>
</evidence>
<dbReference type="EMBL" id="LT966316">
    <property type="protein sequence ID" value="SOU92674.1"/>
    <property type="molecule type" value="Genomic_DNA"/>
</dbReference>
<comment type="subcellular location">
    <subcellularLocation>
        <location evidence="1">Cell inner membrane</location>
    </subcellularLocation>
</comment>
<dbReference type="OrthoDB" id="9801955at2"/>
<evidence type="ECO:0000256" key="3">
    <source>
        <dbReference type="ARBA" id="ARBA00022519"/>
    </source>
</evidence>
<feature type="compositionally biased region" description="Basic and acidic residues" evidence="7">
    <location>
        <begin position="10"/>
        <end position="20"/>
    </location>
</feature>
<name>A0A2I2MG37_9BACT</name>